<dbReference type="InterPro" id="IPR003445">
    <property type="entry name" value="Cat_transpt"/>
</dbReference>
<feature type="transmembrane region" description="Helical" evidence="8">
    <location>
        <begin position="313"/>
        <end position="337"/>
    </location>
</feature>
<feature type="transmembrane region" description="Helical" evidence="8">
    <location>
        <begin position="51"/>
        <end position="69"/>
    </location>
</feature>
<feature type="transmembrane region" description="Helical" evidence="8">
    <location>
        <begin position="21"/>
        <end position="39"/>
    </location>
</feature>
<accession>A0A3R5UVX3</accession>
<feature type="transmembrane region" description="Helical" evidence="8">
    <location>
        <begin position="193"/>
        <end position="217"/>
    </location>
</feature>
<protein>
    <submittedName>
        <fullName evidence="9">ATPase</fullName>
    </submittedName>
</protein>
<name>A0A3R5UVX3_ORNRH</name>
<feature type="transmembrane region" description="Helical" evidence="8">
    <location>
        <begin position="81"/>
        <end position="98"/>
    </location>
</feature>
<evidence type="ECO:0000256" key="6">
    <source>
        <dbReference type="ARBA" id="ARBA00023065"/>
    </source>
</evidence>
<sequence length="581" mass="65829">MNFIKKINELINNSKKYVYKTTFYLSIISVLIFIYDLGFKHSNEYHHWADYIYKLSIFFGAFSIILKHTYTEKKYFLTVKIFDLLSVIFFFYVLYRSVVIHKSMWAFAIFFVFVREVSAMHINYGKNVINPARLFLFSFLIIILFGSFLLMLPQASNVELSYLDALFMSTSAVCVTGLSVMDISSGLTHFGQGIILVLIQIGGLGIMTFASYFSYFFRGSSSYSNHLTLSEFTNSDNLSDVFSTLRRIVLITLIIEFIGAILIYFATSFNDLDENAIFFSMFHSISAFCNAGFSTLPDGLYSASVQHDYDLHLIIALLITFGGLGFPIVYNVYKYFVYKISNLYRKILQRDRIEYKPWLISINARITLTTTFALFFLGFISFFIFEYDYTLSNYDLKGKIVESIFGSVTPRTAGFNTVDMANLSFPTLMVYFLLMWVGASPGSTGGGIKTSTFAVSILNFMSLAKGKDRVEAFRREISQTSIKRAFATIVLSLFVIGVAIAIIESVEHDKGLLSIAFECFSAYSTVGLSLGITDSLSSVSKVVIICVMFIGRVSMLSILIALLKKEKYKGYKYPTEDILIN</sequence>
<dbReference type="AlphaFoldDB" id="A0A3R5UVX3"/>
<dbReference type="PANTHER" id="PTHR32024:SF1">
    <property type="entry name" value="KTR SYSTEM POTASSIUM UPTAKE PROTEIN B"/>
    <property type="match status" value="1"/>
</dbReference>
<feature type="transmembrane region" description="Helical" evidence="8">
    <location>
        <begin position="358"/>
        <end position="385"/>
    </location>
</feature>
<keyword evidence="5 8" id="KW-1133">Transmembrane helix</keyword>
<dbReference type="Proteomes" id="UP000287701">
    <property type="component" value="Chromosome"/>
</dbReference>
<evidence type="ECO:0000313" key="9">
    <source>
        <dbReference type="EMBL" id="QAR29854.1"/>
    </source>
</evidence>
<evidence type="ECO:0000256" key="7">
    <source>
        <dbReference type="ARBA" id="ARBA00023136"/>
    </source>
</evidence>
<organism evidence="9 10">
    <name type="scientific">Ornithobacterium rhinotracheale</name>
    <dbReference type="NCBI Taxonomy" id="28251"/>
    <lineage>
        <taxon>Bacteria</taxon>
        <taxon>Pseudomonadati</taxon>
        <taxon>Bacteroidota</taxon>
        <taxon>Flavobacteriia</taxon>
        <taxon>Flavobacteriales</taxon>
        <taxon>Weeksellaceae</taxon>
        <taxon>Ornithobacterium</taxon>
    </lineage>
</organism>
<dbReference type="Pfam" id="PF02386">
    <property type="entry name" value="TrkH"/>
    <property type="match status" value="1"/>
</dbReference>
<keyword evidence="6" id="KW-0406">Ion transport</keyword>
<keyword evidence="3" id="KW-1003">Cell membrane</keyword>
<dbReference type="GO" id="GO:0030001">
    <property type="term" value="P:metal ion transport"/>
    <property type="evidence" value="ECO:0007669"/>
    <property type="project" value="UniProtKB-ARBA"/>
</dbReference>
<reference evidence="9 10" key="1">
    <citation type="submission" date="2019-01" db="EMBL/GenBank/DDBJ databases">
        <title>Whole Genome of Ornithobacterium rhinotracheale FARPER-174b.</title>
        <authorList>
            <person name="Tataje-Lavanda L.A."/>
            <person name="Montalvan A."/>
            <person name="Montesinos R."/>
            <person name="Zimic M."/>
            <person name="Fernandez-Sanchez M."/>
            <person name="Fernandez-Diaz M."/>
        </authorList>
    </citation>
    <scope>NUCLEOTIDE SEQUENCE [LARGE SCALE GENOMIC DNA]</scope>
    <source>
        <strain evidence="9 10">FARPER-174b</strain>
    </source>
</reference>
<dbReference type="GO" id="GO:0005886">
    <property type="term" value="C:plasma membrane"/>
    <property type="evidence" value="ECO:0007669"/>
    <property type="project" value="UniProtKB-SubCell"/>
</dbReference>
<feature type="transmembrane region" description="Helical" evidence="8">
    <location>
        <begin position="276"/>
        <end position="293"/>
    </location>
</feature>
<keyword evidence="7 8" id="KW-0472">Membrane</keyword>
<dbReference type="EMBL" id="CP035107">
    <property type="protein sequence ID" value="QAR29854.1"/>
    <property type="molecule type" value="Genomic_DNA"/>
</dbReference>
<evidence type="ECO:0000256" key="2">
    <source>
        <dbReference type="ARBA" id="ARBA00022448"/>
    </source>
</evidence>
<dbReference type="PANTHER" id="PTHR32024">
    <property type="entry name" value="TRK SYSTEM POTASSIUM UPTAKE PROTEIN TRKG-RELATED"/>
    <property type="match status" value="1"/>
</dbReference>
<comment type="subcellular location">
    <subcellularLocation>
        <location evidence="1">Cell membrane</location>
        <topology evidence="1">Multi-pass membrane protein</topology>
    </subcellularLocation>
</comment>
<feature type="transmembrane region" description="Helical" evidence="8">
    <location>
        <begin position="542"/>
        <end position="563"/>
    </location>
</feature>
<evidence type="ECO:0000313" key="10">
    <source>
        <dbReference type="Proteomes" id="UP000287701"/>
    </source>
</evidence>
<dbReference type="GO" id="GO:0008324">
    <property type="term" value="F:monoatomic cation transmembrane transporter activity"/>
    <property type="evidence" value="ECO:0007669"/>
    <property type="project" value="InterPro"/>
</dbReference>
<proteinExistence type="predicted"/>
<feature type="transmembrane region" description="Helical" evidence="8">
    <location>
        <begin position="160"/>
        <end position="181"/>
    </location>
</feature>
<gene>
    <name evidence="9" type="ORF">EQP59_00005</name>
</gene>
<evidence type="ECO:0000256" key="8">
    <source>
        <dbReference type="SAM" id="Phobius"/>
    </source>
</evidence>
<feature type="transmembrane region" description="Helical" evidence="8">
    <location>
        <begin position="485"/>
        <end position="503"/>
    </location>
</feature>
<dbReference type="RefSeq" id="WP_128500372.1">
    <property type="nucleotide sequence ID" value="NZ_CP035107.1"/>
</dbReference>
<dbReference type="OrthoDB" id="9810952at2"/>
<evidence type="ECO:0000256" key="5">
    <source>
        <dbReference type="ARBA" id="ARBA00022989"/>
    </source>
</evidence>
<feature type="transmembrane region" description="Helical" evidence="8">
    <location>
        <begin position="104"/>
        <end position="122"/>
    </location>
</feature>
<keyword evidence="4 8" id="KW-0812">Transmembrane</keyword>
<feature type="transmembrane region" description="Helical" evidence="8">
    <location>
        <begin position="248"/>
        <end position="269"/>
    </location>
</feature>
<keyword evidence="2" id="KW-0813">Transport</keyword>
<evidence type="ECO:0000256" key="4">
    <source>
        <dbReference type="ARBA" id="ARBA00022692"/>
    </source>
</evidence>
<feature type="transmembrane region" description="Helical" evidence="8">
    <location>
        <begin position="134"/>
        <end position="154"/>
    </location>
</feature>
<evidence type="ECO:0000256" key="3">
    <source>
        <dbReference type="ARBA" id="ARBA00022475"/>
    </source>
</evidence>
<evidence type="ECO:0000256" key="1">
    <source>
        <dbReference type="ARBA" id="ARBA00004651"/>
    </source>
</evidence>